<reference evidence="1 2" key="1">
    <citation type="submission" date="2017-03" db="EMBL/GenBank/DDBJ databases">
        <authorList>
            <person name="Afonso C.L."/>
            <person name="Miller P.J."/>
            <person name="Scott M.A."/>
            <person name="Spackman E."/>
            <person name="Goraichik I."/>
            <person name="Dimitrov K.M."/>
            <person name="Suarez D.L."/>
            <person name="Swayne D.E."/>
        </authorList>
    </citation>
    <scope>NUCLEOTIDE SEQUENCE [LARGE SCALE GENOMIC DNA]</scope>
    <source>
        <strain evidence="1 2">CECT 8620</strain>
    </source>
</reference>
<dbReference type="AlphaFoldDB" id="A0A1Y5SJJ2"/>
<organism evidence="1 2">
    <name type="scientific">Aquimixticola soesokkakensis</name>
    <dbReference type="NCBI Taxonomy" id="1519096"/>
    <lineage>
        <taxon>Bacteria</taxon>
        <taxon>Pseudomonadati</taxon>
        <taxon>Pseudomonadota</taxon>
        <taxon>Alphaproteobacteria</taxon>
        <taxon>Rhodobacterales</taxon>
        <taxon>Paracoccaceae</taxon>
        <taxon>Aquimixticola</taxon>
    </lineage>
</organism>
<dbReference type="EMBL" id="FWFS01000005">
    <property type="protein sequence ID" value="SLN42296.1"/>
    <property type="molecule type" value="Genomic_DNA"/>
</dbReference>
<dbReference type="InterPro" id="IPR008949">
    <property type="entry name" value="Isoprenoid_synthase_dom_sf"/>
</dbReference>
<sequence>MDWQACAALVEKGDPARFRAVMAAPVAARARLFPIYAFTLEVARAPWLTRESMIAEMRLQWWHDALDEIAAGGVIRRHEVVTPLALVLEEAVDTPALAAQLQGACSARLWDIYTDPFDTDAARADYISKTYVDPVVVSAALCELEPQHIDVARDIAFAGGLARFLAAVPALEAQGRQPVEGLALERIAQMAGDALAKARAGAVLIGAQSRSARAPLIDAMMLLPTLKLIATDPERVPAGALPDRPIRDGLRLAALAQAPSWAFA</sequence>
<protein>
    <submittedName>
        <fullName evidence="1">Squalene/phytoene synthase</fullName>
    </submittedName>
</protein>
<evidence type="ECO:0000313" key="1">
    <source>
        <dbReference type="EMBL" id="SLN42296.1"/>
    </source>
</evidence>
<proteinExistence type="predicted"/>
<evidence type="ECO:0000313" key="2">
    <source>
        <dbReference type="Proteomes" id="UP000193862"/>
    </source>
</evidence>
<name>A0A1Y5SJJ2_9RHOB</name>
<dbReference type="RefSeq" id="WP_085836376.1">
    <property type="nucleotide sequence ID" value="NZ_FWFS01000005.1"/>
</dbReference>
<gene>
    <name evidence="1" type="ORF">AQS8620_01683</name>
</gene>
<dbReference type="Gene3D" id="1.10.600.10">
    <property type="entry name" value="Farnesyl Diphosphate Synthase"/>
    <property type="match status" value="1"/>
</dbReference>
<dbReference type="OrthoDB" id="9814909at2"/>
<keyword evidence="2" id="KW-1185">Reference proteome</keyword>
<accession>A0A1Y5SJJ2</accession>
<dbReference type="Proteomes" id="UP000193862">
    <property type="component" value="Unassembled WGS sequence"/>
</dbReference>
<dbReference type="SUPFAM" id="SSF48576">
    <property type="entry name" value="Terpenoid synthases"/>
    <property type="match status" value="1"/>
</dbReference>
<dbReference type="InterPro" id="IPR002060">
    <property type="entry name" value="Squ/phyt_synthse"/>
</dbReference>
<dbReference type="Pfam" id="PF00494">
    <property type="entry name" value="SQS_PSY"/>
    <property type="match status" value="1"/>
</dbReference>